<dbReference type="EMBL" id="LAZR01018568">
    <property type="protein sequence ID" value="KKL95892.1"/>
    <property type="molecule type" value="Genomic_DNA"/>
</dbReference>
<reference evidence="3" key="1">
    <citation type="journal article" date="2015" name="Nature">
        <title>Complex archaea that bridge the gap between prokaryotes and eukaryotes.</title>
        <authorList>
            <person name="Spang A."/>
            <person name="Saw J.H."/>
            <person name="Jorgensen S.L."/>
            <person name="Zaremba-Niedzwiedzka K."/>
            <person name="Martijn J."/>
            <person name="Lind A.E."/>
            <person name="van Eijk R."/>
            <person name="Schleper C."/>
            <person name="Guy L."/>
            <person name="Ettema T.J."/>
        </authorList>
    </citation>
    <scope>NUCLEOTIDE SEQUENCE</scope>
</reference>
<dbReference type="GO" id="GO:0016020">
    <property type="term" value="C:membrane"/>
    <property type="evidence" value="ECO:0007669"/>
    <property type="project" value="InterPro"/>
</dbReference>
<name>A0A0F9J9X9_9ZZZZ</name>
<organism evidence="3">
    <name type="scientific">marine sediment metagenome</name>
    <dbReference type="NCBI Taxonomy" id="412755"/>
    <lineage>
        <taxon>unclassified sequences</taxon>
        <taxon>metagenomes</taxon>
        <taxon>ecological metagenomes</taxon>
    </lineage>
</organism>
<keyword evidence="2" id="KW-0808">Transferase</keyword>
<accession>A0A0F9J9X9</accession>
<gene>
    <name evidence="3" type="ORF">LCGC14_1850020</name>
</gene>
<evidence type="ECO:0000256" key="1">
    <source>
        <dbReference type="ARBA" id="ARBA00022676"/>
    </source>
</evidence>
<evidence type="ECO:0008006" key="4">
    <source>
        <dbReference type="Google" id="ProtNLM"/>
    </source>
</evidence>
<dbReference type="PANTHER" id="PTHR11927">
    <property type="entry name" value="GALACTOSIDE 2-L-FUCOSYLTRANSFERASE"/>
    <property type="match status" value="1"/>
</dbReference>
<dbReference type="GO" id="GO:0008107">
    <property type="term" value="F:galactoside 2-alpha-L-fucosyltransferase activity"/>
    <property type="evidence" value="ECO:0007669"/>
    <property type="project" value="InterPro"/>
</dbReference>
<dbReference type="GO" id="GO:0005975">
    <property type="term" value="P:carbohydrate metabolic process"/>
    <property type="evidence" value="ECO:0007669"/>
    <property type="project" value="InterPro"/>
</dbReference>
<evidence type="ECO:0000256" key="2">
    <source>
        <dbReference type="ARBA" id="ARBA00022679"/>
    </source>
</evidence>
<dbReference type="InterPro" id="IPR002516">
    <property type="entry name" value="Glyco_trans_11"/>
</dbReference>
<sequence length="304" mass="35435">MSSNLITMSLLGKYGRFGNQLFQYAFLQTYARTWGLEVQTAPWVGEDLFGLPSRPVTVKLPAYEERHDNTHGIYKPLLPVSDEASGHDFCGYAQYHTSYYSSFLAIIRNLFWPRKEVLDRLAPALVKFQDMGRTRIGIHIRRGDYGRLIHYITPVAWYKQWLTEHWQAFDDPVLFMATEDRALAKEFAEYSPVLAEDLGINLKTEPLPSYTYLHHDMKTRDPHQMDFYPDFWLLQNCEVIAAGNSTFSFVAAMLNVNLQQFWRSHLPTQSFVRVDPWDAHPLTWDRVEDYPHVSGIASKDNPYW</sequence>
<proteinExistence type="predicted"/>
<protein>
    <recommendedName>
        <fullName evidence="4">Glycosyl transferase family 11</fullName>
    </recommendedName>
</protein>
<dbReference type="Gene3D" id="3.40.50.11350">
    <property type="match status" value="1"/>
</dbReference>
<dbReference type="CDD" id="cd11301">
    <property type="entry name" value="Fut1_Fut2_like"/>
    <property type="match status" value="1"/>
</dbReference>
<keyword evidence="1" id="KW-0328">Glycosyltransferase</keyword>
<dbReference type="PANTHER" id="PTHR11927:SF9">
    <property type="entry name" value="L-FUCOSYLTRANSFERASE"/>
    <property type="match status" value="1"/>
</dbReference>
<comment type="caution">
    <text evidence="3">The sequence shown here is derived from an EMBL/GenBank/DDBJ whole genome shotgun (WGS) entry which is preliminary data.</text>
</comment>
<dbReference type="AlphaFoldDB" id="A0A0F9J9X9"/>
<evidence type="ECO:0000313" key="3">
    <source>
        <dbReference type="EMBL" id="KKL95892.1"/>
    </source>
</evidence>